<proteinExistence type="predicted"/>
<dbReference type="OrthoDB" id="5241242at2759"/>
<evidence type="ECO:0008006" key="4">
    <source>
        <dbReference type="Google" id="ProtNLM"/>
    </source>
</evidence>
<dbReference type="HOGENOM" id="CLU_1461808_0_0_1"/>
<feature type="chain" id="PRO_5004834856" description="CBM-cenC domain-containing protein" evidence="1">
    <location>
        <begin position="23"/>
        <end position="185"/>
    </location>
</feature>
<evidence type="ECO:0000313" key="2">
    <source>
        <dbReference type="EMBL" id="ETS87302.1"/>
    </source>
</evidence>
<dbReference type="EMBL" id="KI912109">
    <property type="protein sequence ID" value="ETS87302.1"/>
    <property type="molecule type" value="Genomic_DNA"/>
</dbReference>
<dbReference type="InterPro" id="IPR008979">
    <property type="entry name" value="Galactose-bd-like_sf"/>
</dbReference>
<keyword evidence="1" id="KW-0732">Signal</keyword>
<organism evidence="2 3">
    <name type="scientific">Pestalotiopsis fici (strain W106-1 / CGMCC3.15140)</name>
    <dbReference type="NCBI Taxonomy" id="1229662"/>
    <lineage>
        <taxon>Eukaryota</taxon>
        <taxon>Fungi</taxon>
        <taxon>Dikarya</taxon>
        <taxon>Ascomycota</taxon>
        <taxon>Pezizomycotina</taxon>
        <taxon>Sordariomycetes</taxon>
        <taxon>Xylariomycetidae</taxon>
        <taxon>Amphisphaeriales</taxon>
        <taxon>Sporocadaceae</taxon>
        <taxon>Pestalotiopsis</taxon>
    </lineage>
</organism>
<gene>
    <name evidence="2" type="ORF">PFICI_01130</name>
</gene>
<reference evidence="3" key="1">
    <citation type="journal article" date="2015" name="BMC Genomics">
        <title>Genomic and transcriptomic analysis of the endophytic fungus Pestalotiopsis fici reveals its lifestyle and high potential for synthesis of natural products.</title>
        <authorList>
            <person name="Wang X."/>
            <person name="Zhang X."/>
            <person name="Liu L."/>
            <person name="Xiang M."/>
            <person name="Wang W."/>
            <person name="Sun X."/>
            <person name="Che Y."/>
            <person name="Guo L."/>
            <person name="Liu G."/>
            <person name="Guo L."/>
            <person name="Wang C."/>
            <person name="Yin W.B."/>
            <person name="Stadler M."/>
            <person name="Zhang X."/>
            <person name="Liu X."/>
        </authorList>
    </citation>
    <scope>NUCLEOTIDE SEQUENCE [LARGE SCALE GENOMIC DNA]</scope>
    <source>
        <strain evidence="3">W106-1 / CGMCC3.15140</strain>
    </source>
</reference>
<sequence>MFALRNLLVVGLASISFLGVQAAPTTSSKCVETNLIQNPSFEAARFSPWINFHGATAGSSGDVKAQESKRYFIANLVPVDNFISVRQPVTDLTIGQSYSLKFWYGLGTHQQLHQDVCSLSVTLNGEVVGDAIDLVPATAGHFQMAERIFTADTTIKTVRFEFNCGGSIGEVDALLDNVSLAARCS</sequence>
<keyword evidence="3" id="KW-1185">Reference proteome</keyword>
<dbReference type="AlphaFoldDB" id="W3XP66"/>
<evidence type="ECO:0000313" key="3">
    <source>
        <dbReference type="Proteomes" id="UP000030651"/>
    </source>
</evidence>
<name>W3XP66_PESFW</name>
<dbReference type="GeneID" id="19266143"/>
<feature type="signal peptide" evidence="1">
    <location>
        <begin position="1"/>
        <end position="22"/>
    </location>
</feature>
<dbReference type="Gene3D" id="2.60.120.260">
    <property type="entry name" value="Galactose-binding domain-like"/>
    <property type="match status" value="1"/>
</dbReference>
<dbReference type="KEGG" id="pfy:PFICI_01130"/>
<dbReference type="Proteomes" id="UP000030651">
    <property type="component" value="Unassembled WGS sequence"/>
</dbReference>
<dbReference type="RefSeq" id="XP_007827902.1">
    <property type="nucleotide sequence ID" value="XM_007829711.1"/>
</dbReference>
<dbReference type="InParanoid" id="W3XP66"/>
<dbReference type="SUPFAM" id="SSF49785">
    <property type="entry name" value="Galactose-binding domain-like"/>
    <property type="match status" value="1"/>
</dbReference>
<protein>
    <recommendedName>
        <fullName evidence="4">CBM-cenC domain-containing protein</fullName>
    </recommendedName>
</protein>
<evidence type="ECO:0000256" key="1">
    <source>
        <dbReference type="SAM" id="SignalP"/>
    </source>
</evidence>
<accession>W3XP66</accession>